<dbReference type="AlphaFoldDB" id="A0A1F4VSD5"/>
<gene>
    <name evidence="1" type="ORF">A3A70_01040</name>
</gene>
<protein>
    <submittedName>
        <fullName evidence="1">Uncharacterized protein</fullName>
    </submittedName>
</protein>
<name>A0A1F4VSD5_UNCKA</name>
<comment type="caution">
    <text evidence="1">The sequence shown here is derived from an EMBL/GenBank/DDBJ whole genome shotgun (WGS) entry which is preliminary data.</text>
</comment>
<sequence>MLKSGLKPQKDEEERLMAVRFLGTLASNERALRTSIEAFLSWRGFSSDGRVAGWWSKAVMQDSAPLTLSFDISSWSIWPKRKPGSGEMSHWIWERDSSRYARLRAGDAEVRIPSLRIGEIWDVIKALDSFLRILPSFWEHGVQEIAVQNRRTGERDFFYWLKEQEAQLPWRRVLEDARFDDPFLSPTELQVLQDLIELDPTPVPVEEAEHAYPGATPV</sequence>
<organism evidence="1 2">
    <name type="scientific">candidate division WWE3 bacterium RIFCSPLOWO2_01_FULL_42_11</name>
    <dbReference type="NCBI Taxonomy" id="1802627"/>
    <lineage>
        <taxon>Bacteria</taxon>
        <taxon>Katanobacteria</taxon>
    </lineage>
</organism>
<accession>A0A1F4VSD5</accession>
<evidence type="ECO:0000313" key="1">
    <source>
        <dbReference type="EMBL" id="OGC59888.1"/>
    </source>
</evidence>
<dbReference type="EMBL" id="MEVK01000005">
    <property type="protein sequence ID" value="OGC59888.1"/>
    <property type="molecule type" value="Genomic_DNA"/>
</dbReference>
<proteinExistence type="predicted"/>
<evidence type="ECO:0000313" key="2">
    <source>
        <dbReference type="Proteomes" id="UP000178964"/>
    </source>
</evidence>
<dbReference type="Proteomes" id="UP000178964">
    <property type="component" value="Unassembled WGS sequence"/>
</dbReference>
<reference evidence="1 2" key="1">
    <citation type="journal article" date="2016" name="Nat. Commun.">
        <title>Thousands of microbial genomes shed light on interconnected biogeochemical processes in an aquifer system.</title>
        <authorList>
            <person name="Anantharaman K."/>
            <person name="Brown C.T."/>
            <person name="Hug L.A."/>
            <person name="Sharon I."/>
            <person name="Castelle C.J."/>
            <person name="Probst A.J."/>
            <person name="Thomas B.C."/>
            <person name="Singh A."/>
            <person name="Wilkins M.J."/>
            <person name="Karaoz U."/>
            <person name="Brodie E.L."/>
            <person name="Williams K.H."/>
            <person name="Hubbard S.S."/>
            <person name="Banfield J.F."/>
        </authorList>
    </citation>
    <scope>NUCLEOTIDE SEQUENCE [LARGE SCALE GENOMIC DNA]</scope>
</reference>